<reference evidence="2" key="2">
    <citation type="submission" date="2020-05" db="UniProtKB">
        <authorList>
            <consortium name="EnsemblMetazoa"/>
        </authorList>
    </citation>
    <scope>IDENTIFICATION</scope>
    <source>
        <strain evidence="2">CM1001059</strain>
    </source>
</reference>
<protein>
    <submittedName>
        <fullName evidence="2">Uncharacterized protein</fullName>
    </submittedName>
</protein>
<sequence length="137" mass="14179">MLMMVTKSACDFTIGSTFHCENVPLINTCLPPPSHLNTVGSVLDCSSSCCASSSGPPPPPAPPPGTSDGVVPSDMVLERFRGSRANSGSGTDLEYPYGSTSSSVANGYPWMCGLRSNTNAWSSFIGEPGMGSLDPDL</sequence>
<keyword evidence="3" id="KW-1185">Reference proteome</keyword>
<dbReference type="Proteomes" id="UP000075902">
    <property type="component" value="Unassembled WGS sequence"/>
</dbReference>
<evidence type="ECO:0000256" key="1">
    <source>
        <dbReference type="SAM" id="MobiDB-lite"/>
    </source>
</evidence>
<dbReference type="VEuPathDB" id="VectorBase:AMEC002363"/>
<proteinExistence type="predicted"/>
<evidence type="ECO:0000313" key="2">
    <source>
        <dbReference type="EnsemblMetazoa" id="AMEC002363-PA"/>
    </source>
</evidence>
<organism evidence="2 3">
    <name type="scientific">Anopheles melas</name>
    <dbReference type="NCBI Taxonomy" id="34690"/>
    <lineage>
        <taxon>Eukaryota</taxon>
        <taxon>Metazoa</taxon>
        <taxon>Ecdysozoa</taxon>
        <taxon>Arthropoda</taxon>
        <taxon>Hexapoda</taxon>
        <taxon>Insecta</taxon>
        <taxon>Pterygota</taxon>
        <taxon>Neoptera</taxon>
        <taxon>Endopterygota</taxon>
        <taxon>Diptera</taxon>
        <taxon>Nematocera</taxon>
        <taxon>Culicoidea</taxon>
        <taxon>Culicidae</taxon>
        <taxon>Anophelinae</taxon>
        <taxon>Anopheles</taxon>
    </lineage>
</organism>
<accession>A0A182THF8</accession>
<dbReference type="EnsemblMetazoa" id="AMEC002363-RA">
    <property type="protein sequence ID" value="AMEC002363-PA"/>
    <property type="gene ID" value="AMEC002363"/>
</dbReference>
<dbReference type="AlphaFoldDB" id="A0A182THF8"/>
<reference evidence="3" key="1">
    <citation type="submission" date="2014-01" db="EMBL/GenBank/DDBJ databases">
        <title>The Genome Sequence of Anopheles melas CM1001059_A (V2).</title>
        <authorList>
            <consortium name="The Broad Institute Genomics Platform"/>
            <person name="Neafsey D.E."/>
            <person name="Besansky N."/>
            <person name="Howell P."/>
            <person name="Walton C."/>
            <person name="Young S.K."/>
            <person name="Zeng Q."/>
            <person name="Gargeya S."/>
            <person name="Fitzgerald M."/>
            <person name="Haas B."/>
            <person name="Abouelleil A."/>
            <person name="Allen A.W."/>
            <person name="Alvarado L."/>
            <person name="Arachchi H.M."/>
            <person name="Berlin A.M."/>
            <person name="Chapman S.B."/>
            <person name="Gainer-Dewar J."/>
            <person name="Goldberg J."/>
            <person name="Griggs A."/>
            <person name="Gujja S."/>
            <person name="Hansen M."/>
            <person name="Howarth C."/>
            <person name="Imamovic A."/>
            <person name="Ireland A."/>
            <person name="Larimer J."/>
            <person name="McCowan C."/>
            <person name="Murphy C."/>
            <person name="Pearson M."/>
            <person name="Poon T.W."/>
            <person name="Priest M."/>
            <person name="Roberts A."/>
            <person name="Saif S."/>
            <person name="Shea T."/>
            <person name="Sisk P."/>
            <person name="Sykes S."/>
            <person name="Wortman J."/>
            <person name="Nusbaum C."/>
            <person name="Birren B."/>
        </authorList>
    </citation>
    <scope>NUCLEOTIDE SEQUENCE [LARGE SCALE GENOMIC DNA]</scope>
    <source>
        <strain evidence="3">CM1001059</strain>
    </source>
</reference>
<evidence type="ECO:0000313" key="3">
    <source>
        <dbReference type="Proteomes" id="UP000075902"/>
    </source>
</evidence>
<feature type="compositionally biased region" description="Pro residues" evidence="1">
    <location>
        <begin position="55"/>
        <end position="65"/>
    </location>
</feature>
<name>A0A182THF8_9DIPT</name>
<feature type="region of interest" description="Disordered" evidence="1">
    <location>
        <begin position="47"/>
        <end position="72"/>
    </location>
</feature>